<evidence type="ECO:0000259" key="2">
    <source>
        <dbReference type="Pfam" id="PF14361"/>
    </source>
</evidence>
<gene>
    <name evidence="3" type="ORF">OKJ48_24495</name>
</gene>
<evidence type="ECO:0000313" key="3">
    <source>
        <dbReference type="EMBL" id="MEB3963379.1"/>
    </source>
</evidence>
<comment type="caution">
    <text evidence="3">The sequence shown here is derived from an EMBL/GenBank/DDBJ whole genome shotgun (WGS) entry which is preliminary data.</text>
</comment>
<evidence type="ECO:0000313" key="4">
    <source>
        <dbReference type="Proteomes" id="UP001352223"/>
    </source>
</evidence>
<dbReference type="EMBL" id="JAOZYB010000226">
    <property type="protein sequence ID" value="MEB3963379.1"/>
    <property type="molecule type" value="Genomic_DNA"/>
</dbReference>
<feature type="compositionally biased region" description="Basic residues" evidence="1">
    <location>
        <begin position="1"/>
        <end position="12"/>
    </location>
</feature>
<feature type="non-terminal residue" evidence="3">
    <location>
        <position position="235"/>
    </location>
</feature>
<dbReference type="Proteomes" id="UP001352223">
    <property type="component" value="Unassembled WGS sequence"/>
</dbReference>
<reference evidence="3 4" key="1">
    <citation type="submission" date="2022-10" db="EMBL/GenBank/DDBJ databases">
        <authorList>
            <person name="Xie J."/>
            <person name="Shen N."/>
        </authorList>
    </citation>
    <scope>NUCLEOTIDE SEQUENCE [LARGE SCALE GENOMIC DNA]</scope>
    <source>
        <strain evidence="3 4">DSM 41681</strain>
    </source>
</reference>
<dbReference type="Pfam" id="PF14361">
    <property type="entry name" value="RsbRD_N"/>
    <property type="match status" value="1"/>
</dbReference>
<feature type="domain" description="RsbT co-antagonist protein RsbRD N-terminal" evidence="2">
    <location>
        <begin position="39"/>
        <end position="180"/>
    </location>
</feature>
<sequence>MPAHLVRPRPRPRTGAAPAGSDAVAVLRRAALPLMGQLPSLTDRLTAELHAREPAYRAAIDADPGDIRREVQRSLRHSVASLLDPGRSREAARVCSARIGAERAARGLPLDALLHAFRLGGALVWQALVDEVTRHHPRDAHLLVHLAADVRTYVDEHCACVAEAYHRAEHELTWRRENRRRLMAAALLDGATRIADLPDAAAALGLPERGRYAVVLVAGGRGAAPAPAGTRTVWH</sequence>
<accession>A0ABU6CG01</accession>
<name>A0ABU6CG01_9ACTN</name>
<organism evidence="3 4">
    <name type="scientific">Streptomyces kunmingensis</name>
    <dbReference type="NCBI Taxonomy" id="68225"/>
    <lineage>
        <taxon>Bacteria</taxon>
        <taxon>Bacillati</taxon>
        <taxon>Actinomycetota</taxon>
        <taxon>Actinomycetes</taxon>
        <taxon>Kitasatosporales</taxon>
        <taxon>Streptomycetaceae</taxon>
        <taxon>Streptomyces</taxon>
    </lineage>
</organism>
<protein>
    <submittedName>
        <fullName evidence="3">PucR family transcriptional regulator</fullName>
    </submittedName>
</protein>
<dbReference type="InterPro" id="IPR025751">
    <property type="entry name" value="RsbRD_N_dom"/>
</dbReference>
<evidence type="ECO:0000256" key="1">
    <source>
        <dbReference type="SAM" id="MobiDB-lite"/>
    </source>
</evidence>
<feature type="region of interest" description="Disordered" evidence="1">
    <location>
        <begin position="1"/>
        <end position="20"/>
    </location>
</feature>
<proteinExistence type="predicted"/>
<keyword evidence="4" id="KW-1185">Reference proteome</keyword>